<dbReference type="SUPFAM" id="SSF81301">
    <property type="entry name" value="Nucleotidyltransferase"/>
    <property type="match status" value="1"/>
</dbReference>
<organism evidence="1 2">
    <name type="scientific">Sandaracinobacteroides saxicola</name>
    <dbReference type="NCBI Taxonomy" id="2759707"/>
    <lineage>
        <taxon>Bacteria</taxon>
        <taxon>Pseudomonadati</taxon>
        <taxon>Pseudomonadota</taxon>
        <taxon>Alphaproteobacteria</taxon>
        <taxon>Sphingomonadales</taxon>
        <taxon>Sphingosinicellaceae</taxon>
        <taxon>Sandaracinobacteroides</taxon>
    </lineage>
</organism>
<protein>
    <submittedName>
        <fullName evidence="1">Nucleotidyltransferase domain-containing protein</fullName>
    </submittedName>
</protein>
<dbReference type="Proteomes" id="UP000515292">
    <property type="component" value="Chromosome"/>
</dbReference>
<dbReference type="GO" id="GO:0016740">
    <property type="term" value="F:transferase activity"/>
    <property type="evidence" value="ECO:0007669"/>
    <property type="project" value="UniProtKB-KW"/>
</dbReference>
<dbReference type="InterPro" id="IPR043519">
    <property type="entry name" value="NT_sf"/>
</dbReference>
<keyword evidence="2" id="KW-1185">Reference proteome</keyword>
<evidence type="ECO:0000313" key="2">
    <source>
        <dbReference type="Proteomes" id="UP000515292"/>
    </source>
</evidence>
<dbReference type="Gene3D" id="3.30.460.10">
    <property type="entry name" value="Beta Polymerase, domain 2"/>
    <property type="match status" value="1"/>
</dbReference>
<keyword evidence="1" id="KW-0808">Transferase</keyword>
<sequence>MRLTAHEATAIKAAARDAFGASVAVRLFGSRVRDSARGGDIDLHLEIDPGRNSDAAIDRFETLLFGAIEPQRVDLIFAVRGAPAGPFQTIGYRDGILL</sequence>
<accession>A0A7G5IF67</accession>
<dbReference type="AlphaFoldDB" id="A0A7G5IF67"/>
<gene>
    <name evidence="1" type="ORF">H3309_11570</name>
</gene>
<name>A0A7G5IF67_9SPHN</name>
<dbReference type="RefSeq" id="WP_182294854.1">
    <property type="nucleotide sequence ID" value="NZ_CP059851.1"/>
</dbReference>
<proteinExistence type="predicted"/>
<dbReference type="KEGG" id="sand:H3309_11570"/>
<reference evidence="1 2" key="1">
    <citation type="submission" date="2020-07" db="EMBL/GenBank/DDBJ databases">
        <title>Complete genome sequence for Sandaracinobacter sp. M6.</title>
        <authorList>
            <person name="Tang Y."/>
            <person name="Liu Q."/>
            <person name="Guo Z."/>
            <person name="Lei P."/>
            <person name="Huang B."/>
        </authorList>
    </citation>
    <scope>NUCLEOTIDE SEQUENCE [LARGE SCALE GENOMIC DNA]</scope>
    <source>
        <strain evidence="1 2">M6</strain>
    </source>
</reference>
<dbReference type="EMBL" id="CP059851">
    <property type="protein sequence ID" value="QMW22009.1"/>
    <property type="molecule type" value="Genomic_DNA"/>
</dbReference>
<evidence type="ECO:0000313" key="1">
    <source>
        <dbReference type="EMBL" id="QMW22009.1"/>
    </source>
</evidence>